<dbReference type="EMBL" id="GGEC01060438">
    <property type="protein sequence ID" value="MBX40922.1"/>
    <property type="molecule type" value="Transcribed_RNA"/>
</dbReference>
<proteinExistence type="predicted"/>
<protein>
    <submittedName>
        <fullName evidence="1">Uncharacterized protein</fullName>
    </submittedName>
</protein>
<accession>A0A2P2NEM2</accession>
<sequence length="11" mass="1387">MRHIYCPIQLI</sequence>
<organism evidence="1">
    <name type="scientific">Rhizophora mucronata</name>
    <name type="common">Asiatic mangrove</name>
    <dbReference type="NCBI Taxonomy" id="61149"/>
    <lineage>
        <taxon>Eukaryota</taxon>
        <taxon>Viridiplantae</taxon>
        <taxon>Streptophyta</taxon>
        <taxon>Embryophyta</taxon>
        <taxon>Tracheophyta</taxon>
        <taxon>Spermatophyta</taxon>
        <taxon>Magnoliopsida</taxon>
        <taxon>eudicotyledons</taxon>
        <taxon>Gunneridae</taxon>
        <taxon>Pentapetalae</taxon>
        <taxon>rosids</taxon>
        <taxon>fabids</taxon>
        <taxon>Malpighiales</taxon>
        <taxon>Rhizophoraceae</taxon>
        <taxon>Rhizophora</taxon>
    </lineage>
</organism>
<name>A0A2P2NEM2_RHIMU</name>
<reference evidence="1" key="1">
    <citation type="submission" date="2018-02" db="EMBL/GenBank/DDBJ databases">
        <title>Rhizophora mucronata_Transcriptome.</title>
        <authorList>
            <person name="Meera S.P."/>
            <person name="Sreeshan A."/>
            <person name="Augustine A."/>
        </authorList>
    </citation>
    <scope>NUCLEOTIDE SEQUENCE</scope>
    <source>
        <tissue evidence="1">Leaf</tissue>
    </source>
</reference>
<evidence type="ECO:0000313" key="1">
    <source>
        <dbReference type="EMBL" id="MBX40922.1"/>
    </source>
</evidence>